<feature type="transmembrane region" description="Helical" evidence="1">
    <location>
        <begin position="6"/>
        <end position="30"/>
    </location>
</feature>
<organism evidence="2 3">
    <name type="scientific">Koleobacter methoxysyntrophicus</name>
    <dbReference type="NCBI Taxonomy" id="2751313"/>
    <lineage>
        <taxon>Bacteria</taxon>
        <taxon>Bacillati</taxon>
        <taxon>Bacillota</taxon>
        <taxon>Clostridia</taxon>
        <taxon>Koleobacterales</taxon>
        <taxon>Koleobacteraceae</taxon>
        <taxon>Koleobacter</taxon>
    </lineage>
</organism>
<reference evidence="2" key="1">
    <citation type="submission" date="2020-07" db="EMBL/GenBank/DDBJ databases">
        <title>Koleobacter methoxysyntrophicus gen. nov., sp. nov., a novel anaerobic bacterium isolated from deep subsurface oil field and proposal of Koleobacterales ord. nov. in the phylum Firmicutes.</title>
        <authorList>
            <person name="Sakamoto S."/>
            <person name="Tamaki H."/>
        </authorList>
    </citation>
    <scope>NUCLEOTIDE SEQUENCE</scope>
    <source>
        <strain evidence="2">NRmbB1</strain>
    </source>
</reference>
<dbReference type="EMBL" id="CP059066">
    <property type="protein sequence ID" value="QSQ10580.1"/>
    <property type="molecule type" value="Genomic_DNA"/>
</dbReference>
<dbReference type="RefSeq" id="WP_206707867.1">
    <property type="nucleotide sequence ID" value="NZ_CP059066.1"/>
</dbReference>
<protein>
    <submittedName>
        <fullName evidence="2">Uncharacterized protein</fullName>
    </submittedName>
</protein>
<sequence>MNNRGFLMLDALIALSIFAVVVLTASSVFYTSSRIYLDNASALRSLRDLENRLEILYTADSWQDIDENLLPAGAEYEYTATPYGTEQLKLRVEIRGSIREFLLERRPAADGQ</sequence>
<dbReference type="AlphaFoldDB" id="A0A8A0RSS1"/>
<accession>A0A8A0RSS1</accession>
<proteinExistence type="predicted"/>
<keyword evidence="1" id="KW-1133">Transmembrane helix</keyword>
<evidence type="ECO:0000313" key="2">
    <source>
        <dbReference type="EMBL" id="QSQ10580.1"/>
    </source>
</evidence>
<keyword evidence="1" id="KW-0812">Transmembrane</keyword>
<evidence type="ECO:0000256" key="1">
    <source>
        <dbReference type="SAM" id="Phobius"/>
    </source>
</evidence>
<name>A0A8A0RSS1_9FIRM</name>
<keyword evidence="3" id="KW-1185">Reference proteome</keyword>
<evidence type="ECO:0000313" key="3">
    <source>
        <dbReference type="Proteomes" id="UP000662904"/>
    </source>
</evidence>
<gene>
    <name evidence="2" type="ORF">H0A61_02990</name>
</gene>
<keyword evidence="1" id="KW-0472">Membrane</keyword>
<dbReference type="KEGG" id="kme:H0A61_02990"/>
<dbReference type="Proteomes" id="UP000662904">
    <property type="component" value="Chromosome"/>
</dbReference>